<protein>
    <recommendedName>
        <fullName evidence="9">TRAP transporter small permease protein</fullName>
    </recommendedName>
</protein>
<evidence type="ECO:0000256" key="6">
    <source>
        <dbReference type="ARBA" id="ARBA00022989"/>
    </source>
</evidence>
<evidence type="ECO:0000256" key="2">
    <source>
        <dbReference type="ARBA" id="ARBA00022448"/>
    </source>
</evidence>
<evidence type="ECO:0000256" key="7">
    <source>
        <dbReference type="ARBA" id="ARBA00023136"/>
    </source>
</evidence>
<evidence type="ECO:0000256" key="9">
    <source>
        <dbReference type="RuleBase" id="RU369079"/>
    </source>
</evidence>
<dbReference type="AlphaFoldDB" id="A0A327JJ58"/>
<dbReference type="OrthoDB" id="8449485at2"/>
<evidence type="ECO:0000256" key="5">
    <source>
        <dbReference type="ARBA" id="ARBA00022692"/>
    </source>
</evidence>
<keyword evidence="6 9" id="KW-1133">Transmembrane helix</keyword>
<keyword evidence="7 9" id="KW-0472">Membrane</keyword>
<dbReference type="GO" id="GO:0022857">
    <property type="term" value="F:transmembrane transporter activity"/>
    <property type="evidence" value="ECO:0007669"/>
    <property type="project" value="UniProtKB-UniRule"/>
</dbReference>
<evidence type="ECO:0000313" key="12">
    <source>
        <dbReference type="Proteomes" id="UP000249299"/>
    </source>
</evidence>
<comment type="function">
    <text evidence="9">Part of the tripartite ATP-independent periplasmic (TRAP) transport system.</text>
</comment>
<dbReference type="InterPro" id="IPR055348">
    <property type="entry name" value="DctQ"/>
</dbReference>
<evidence type="ECO:0000256" key="8">
    <source>
        <dbReference type="ARBA" id="ARBA00038436"/>
    </source>
</evidence>
<comment type="subcellular location">
    <subcellularLocation>
        <location evidence="1 9">Cell inner membrane</location>
        <topology evidence="1 9">Multi-pass membrane protein</topology>
    </subcellularLocation>
</comment>
<proteinExistence type="inferred from homology"/>
<name>A0A327JJ58_9HYPH</name>
<evidence type="ECO:0000256" key="3">
    <source>
        <dbReference type="ARBA" id="ARBA00022475"/>
    </source>
</evidence>
<keyword evidence="5 9" id="KW-0812">Transmembrane</keyword>
<accession>A0A327JJ58</accession>
<comment type="subunit">
    <text evidence="9">The complex comprises the extracytoplasmic solute receptor protein and the two transmembrane proteins.</text>
</comment>
<sequence length="172" mass="19788">MLKGIEAFGDRLAFVTSVASRLMLLAVVTMLFVQVCLRYIFNFSLTWPEEASRYLMIWVVMLSGSLLVKDEQLVCVDFFDRFWPRRILAYRNALFRLLLAGLLGIMLWKGLDAADFGWRRTSPALNLSWFWIYLAIPVGSALMLFHMVVLALRDLIRGTASDQEISLIRAEM</sequence>
<evidence type="ECO:0000259" key="10">
    <source>
        <dbReference type="Pfam" id="PF04290"/>
    </source>
</evidence>
<feature type="transmembrane region" description="Helical" evidence="9">
    <location>
        <begin position="52"/>
        <end position="68"/>
    </location>
</feature>
<dbReference type="InterPro" id="IPR007387">
    <property type="entry name" value="TRAP_DctQ"/>
</dbReference>
<feature type="transmembrane region" description="Helical" evidence="9">
    <location>
        <begin position="12"/>
        <end position="40"/>
    </location>
</feature>
<evidence type="ECO:0000313" key="11">
    <source>
        <dbReference type="EMBL" id="RAI25404.1"/>
    </source>
</evidence>
<keyword evidence="4 9" id="KW-0997">Cell inner membrane</keyword>
<reference evidence="11 12" key="1">
    <citation type="submission" date="2017-07" db="EMBL/GenBank/DDBJ databases">
        <title>Draft Genome Sequences of Select Purple Nonsulfur Bacteria.</title>
        <authorList>
            <person name="Lasarre B."/>
            <person name="Mckinlay J.B."/>
        </authorList>
    </citation>
    <scope>NUCLEOTIDE SEQUENCE [LARGE SCALE GENOMIC DNA]</scope>
    <source>
        <strain evidence="11 12">DSM 11290</strain>
    </source>
</reference>
<comment type="caution">
    <text evidence="11">The sequence shown here is derived from an EMBL/GenBank/DDBJ whole genome shotgun (WGS) entry which is preliminary data.</text>
</comment>
<keyword evidence="12" id="KW-1185">Reference proteome</keyword>
<gene>
    <name evidence="11" type="ORF">CH339_18315</name>
</gene>
<keyword evidence="3" id="KW-1003">Cell membrane</keyword>
<dbReference type="PANTHER" id="PTHR35011">
    <property type="entry name" value="2,3-DIKETO-L-GULONATE TRAP TRANSPORTER SMALL PERMEASE PROTEIN YIAM"/>
    <property type="match status" value="1"/>
</dbReference>
<dbReference type="EMBL" id="NPEV01000048">
    <property type="protein sequence ID" value="RAI25404.1"/>
    <property type="molecule type" value="Genomic_DNA"/>
</dbReference>
<comment type="similarity">
    <text evidence="8 9">Belongs to the TRAP transporter small permease family.</text>
</comment>
<dbReference type="Pfam" id="PF04290">
    <property type="entry name" value="DctQ"/>
    <property type="match status" value="1"/>
</dbReference>
<keyword evidence="2 9" id="KW-0813">Transport</keyword>
<feature type="transmembrane region" description="Helical" evidence="9">
    <location>
        <begin position="128"/>
        <end position="152"/>
    </location>
</feature>
<evidence type="ECO:0000256" key="1">
    <source>
        <dbReference type="ARBA" id="ARBA00004429"/>
    </source>
</evidence>
<dbReference type="Proteomes" id="UP000249299">
    <property type="component" value="Unassembled WGS sequence"/>
</dbReference>
<feature type="domain" description="Tripartite ATP-independent periplasmic transporters DctQ component" evidence="10">
    <location>
        <begin position="28"/>
        <end position="155"/>
    </location>
</feature>
<organism evidence="11 12">
    <name type="scientific">Rhodobium orientis</name>
    <dbReference type="NCBI Taxonomy" id="34017"/>
    <lineage>
        <taxon>Bacteria</taxon>
        <taxon>Pseudomonadati</taxon>
        <taxon>Pseudomonadota</taxon>
        <taxon>Alphaproteobacteria</taxon>
        <taxon>Hyphomicrobiales</taxon>
        <taxon>Rhodobiaceae</taxon>
        <taxon>Rhodobium</taxon>
    </lineage>
</organism>
<feature type="transmembrane region" description="Helical" evidence="9">
    <location>
        <begin position="89"/>
        <end position="108"/>
    </location>
</feature>
<dbReference type="GO" id="GO:0005886">
    <property type="term" value="C:plasma membrane"/>
    <property type="evidence" value="ECO:0007669"/>
    <property type="project" value="UniProtKB-SubCell"/>
</dbReference>
<evidence type="ECO:0000256" key="4">
    <source>
        <dbReference type="ARBA" id="ARBA00022519"/>
    </source>
</evidence>
<dbReference type="RefSeq" id="WP_111435839.1">
    <property type="nucleotide sequence ID" value="NZ_JACIGG010000002.1"/>
</dbReference>